<dbReference type="OMA" id="DRICKTN"/>
<accession>W2TUN9</accession>
<dbReference type="KEGG" id="nai:NECAME_17007"/>
<evidence type="ECO:0000313" key="1">
    <source>
        <dbReference type="EMBL" id="ETN84776.1"/>
    </source>
</evidence>
<sequence length="153" mass="18324">MNAYSKDQKPHGIILLNFLKTIGTSCAWHGKQEMIRELHIDYSEYCKQQKERFEYVCPKPLRFRTYAEQAVDFCIRYTERCPKAKIPDEPVPFKIEDESHIYTREIESRCKTMYRPARTFCLHPELLKYPKYSIMCALYKADCIDVYKRVIYG</sequence>
<reference evidence="2" key="1">
    <citation type="journal article" date="2014" name="Nat. Genet.">
        <title>Genome of the human hookworm Necator americanus.</title>
        <authorList>
            <person name="Tang Y.T."/>
            <person name="Gao X."/>
            <person name="Rosa B.A."/>
            <person name="Abubucker S."/>
            <person name="Hallsworth-Pepin K."/>
            <person name="Martin J."/>
            <person name="Tyagi R."/>
            <person name="Heizer E."/>
            <person name="Zhang X."/>
            <person name="Bhonagiri-Palsikar V."/>
            <person name="Minx P."/>
            <person name="Warren W.C."/>
            <person name="Wang Q."/>
            <person name="Zhan B."/>
            <person name="Hotez P.J."/>
            <person name="Sternberg P.W."/>
            <person name="Dougall A."/>
            <person name="Gaze S.T."/>
            <person name="Mulvenna J."/>
            <person name="Sotillo J."/>
            <person name="Ranganathan S."/>
            <person name="Rabelo E.M."/>
            <person name="Wilson R.K."/>
            <person name="Felgner P.L."/>
            <person name="Bethony J."/>
            <person name="Hawdon J.M."/>
            <person name="Gasser R.B."/>
            <person name="Loukas A."/>
            <person name="Mitreva M."/>
        </authorList>
    </citation>
    <scope>NUCLEOTIDE SEQUENCE [LARGE SCALE GENOMIC DNA]</scope>
</reference>
<dbReference type="EMBL" id="KI657866">
    <property type="protein sequence ID" value="ETN84776.1"/>
    <property type="molecule type" value="Genomic_DNA"/>
</dbReference>
<dbReference type="AlphaFoldDB" id="W2TUN9"/>
<evidence type="ECO:0000313" key="2">
    <source>
        <dbReference type="Proteomes" id="UP000053676"/>
    </source>
</evidence>
<organism evidence="1 2">
    <name type="scientific">Necator americanus</name>
    <name type="common">Human hookworm</name>
    <dbReference type="NCBI Taxonomy" id="51031"/>
    <lineage>
        <taxon>Eukaryota</taxon>
        <taxon>Metazoa</taxon>
        <taxon>Ecdysozoa</taxon>
        <taxon>Nematoda</taxon>
        <taxon>Chromadorea</taxon>
        <taxon>Rhabditida</taxon>
        <taxon>Rhabditina</taxon>
        <taxon>Rhabditomorpha</taxon>
        <taxon>Strongyloidea</taxon>
        <taxon>Ancylostomatidae</taxon>
        <taxon>Bunostominae</taxon>
        <taxon>Necator</taxon>
    </lineage>
</organism>
<proteinExistence type="predicted"/>
<dbReference type="OrthoDB" id="5788555at2759"/>
<dbReference type="Proteomes" id="UP000053676">
    <property type="component" value="Unassembled WGS sequence"/>
</dbReference>
<name>W2TUN9_NECAM</name>
<gene>
    <name evidence="1" type="ORF">NECAME_17007</name>
</gene>
<keyword evidence="2" id="KW-1185">Reference proteome</keyword>
<protein>
    <submittedName>
        <fullName evidence="1">Uncharacterized protein</fullName>
    </submittedName>
</protein>